<dbReference type="OrthoDB" id="2109411at2759"/>
<dbReference type="SMART" id="SM00389">
    <property type="entry name" value="HOX"/>
    <property type="match status" value="1"/>
</dbReference>
<evidence type="ECO:0000256" key="1">
    <source>
        <dbReference type="ARBA" id="ARBA00023125"/>
    </source>
</evidence>
<comment type="subcellular location">
    <subcellularLocation>
        <location evidence="4 5">Nucleus</location>
    </subcellularLocation>
</comment>
<protein>
    <submittedName>
        <fullName evidence="7">AFR751Wp</fullName>
    </submittedName>
</protein>
<keyword evidence="3 4" id="KW-0539">Nucleus</keyword>
<dbReference type="InterPro" id="IPR001356">
    <property type="entry name" value="HD"/>
</dbReference>
<sequence>MSSIEETAQAIQAICSVLLGEVCVTSLIVIPASALLTGDKQRRRTVLPKETKEFLESVFERKRCPNAKERRAIAEKCGLTPIQIRIWFTNKRMRSKTRGARF</sequence>
<feature type="DNA-binding region" description="Homeobox" evidence="4">
    <location>
        <begin position="40"/>
        <end position="99"/>
    </location>
</feature>
<dbReference type="STRING" id="284811.D8FGE9"/>
<dbReference type="EMBL" id="AE016819">
    <property type="protein sequence ID" value="ADJ41798.1"/>
    <property type="molecule type" value="Genomic_DNA"/>
</dbReference>
<dbReference type="InParanoid" id="D8FGE9"/>
<evidence type="ECO:0000256" key="4">
    <source>
        <dbReference type="PROSITE-ProRule" id="PRU00108"/>
    </source>
</evidence>
<gene>
    <name evidence="7" type="ORF">AGOS_AFR751W</name>
</gene>
<feature type="domain" description="Homeobox" evidence="6">
    <location>
        <begin position="38"/>
        <end position="98"/>
    </location>
</feature>
<reference evidence="7 8" key="1">
    <citation type="journal article" date="2004" name="Science">
        <title>The Ashbya gossypii genome as a tool for mapping the ancient Saccharomyces cerevisiae genome.</title>
        <authorList>
            <person name="Dietrich F.S."/>
            <person name="Voegeli S."/>
            <person name="Brachat S."/>
            <person name="Lerch A."/>
            <person name="Gates K."/>
            <person name="Steiner S."/>
            <person name="Mohr C."/>
            <person name="Pohlmann R."/>
            <person name="Luedi P."/>
            <person name="Choi S."/>
            <person name="Wing R.A."/>
            <person name="Flavier A."/>
            <person name="Gaffney T.D."/>
            <person name="Philippsen P."/>
        </authorList>
    </citation>
    <scope>NUCLEOTIDE SEQUENCE [LARGE SCALE GENOMIC DNA]</scope>
    <source>
        <strain evidence="8">ATCC 10895 / CBS 109.51 / FGSC 9923 / NRRL Y-1056</strain>
    </source>
</reference>
<reference evidence="8" key="3">
    <citation type="journal article" date="2013" name="G3 (Bethesda)">
        <title>Genomes of Ashbya fungi isolated from insects reveal four mating-type loci, numerous translocations, lack of transposons, and distinct gene duplications.</title>
        <authorList>
            <person name="Dietrich F.S."/>
            <person name="Voegeli S."/>
            <person name="Kuo S."/>
            <person name="Philippsen P."/>
        </authorList>
    </citation>
    <scope>GENOME REANNOTATION</scope>
    <source>
        <strain evidence="8">ATCC 10895 / CBS 109.51 / FGSC 9923 / NRRL Y-1056</strain>
    </source>
</reference>
<dbReference type="GO" id="GO:0000981">
    <property type="term" value="F:DNA-binding transcription factor activity, RNA polymerase II-specific"/>
    <property type="evidence" value="ECO:0007669"/>
    <property type="project" value="InterPro"/>
</dbReference>
<dbReference type="PANTHER" id="PTHR24327">
    <property type="entry name" value="HOMEOBOX PROTEIN"/>
    <property type="match status" value="1"/>
</dbReference>
<proteinExistence type="predicted"/>
<dbReference type="InterPro" id="IPR050460">
    <property type="entry name" value="Distal-less_Homeobox_TF"/>
</dbReference>
<dbReference type="CDD" id="cd00086">
    <property type="entry name" value="homeodomain"/>
    <property type="match status" value="1"/>
</dbReference>
<dbReference type="InterPro" id="IPR017970">
    <property type="entry name" value="Homeobox_CS"/>
</dbReference>
<dbReference type="PROSITE" id="PS50071">
    <property type="entry name" value="HOMEOBOX_2"/>
    <property type="match status" value="1"/>
</dbReference>
<dbReference type="AlphaFoldDB" id="D8FGE9"/>
<dbReference type="GeneID" id="9487890"/>
<organism evidence="7 8">
    <name type="scientific">Eremothecium gossypii (strain ATCC 10895 / CBS 109.51 / FGSC 9923 / NRRL Y-1056)</name>
    <name type="common">Yeast</name>
    <name type="synonym">Ashbya gossypii</name>
    <dbReference type="NCBI Taxonomy" id="284811"/>
    <lineage>
        <taxon>Eukaryota</taxon>
        <taxon>Fungi</taxon>
        <taxon>Dikarya</taxon>
        <taxon>Ascomycota</taxon>
        <taxon>Saccharomycotina</taxon>
        <taxon>Saccharomycetes</taxon>
        <taxon>Saccharomycetales</taxon>
        <taxon>Saccharomycetaceae</taxon>
        <taxon>Eremothecium</taxon>
    </lineage>
</organism>
<dbReference type="Pfam" id="PF00046">
    <property type="entry name" value="Homeodomain"/>
    <property type="match status" value="1"/>
</dbReference>
<dbReference type="InterPro" id="IPR009057">
    <property type="entry name" value="Homeodomain-like_sf"/>
</dbReference>
<dbReference type="GO" id="GO:0003677">
    <property type="term" value="F:DNA binding"/>
    <property type="evidence" value="ECO:0007669"/>
    <property type="project" value="UniProtKB-UniRule"/>
</dbReference>
<evidence type="ECO:0000313" key="8">
    <source>
        <dbReference type="Proteomes" id="UP000000591"/>
    </source>
</evidence>
<dbReference type="RefSeq" id="NP_001342288.1">
    <property type="nucleotide sequence ID" value="NM_001355347.1"/>
</dbReference>
<name>D8FGE9_EREGS</name>
<evidence type="ECO:0000256" key="2">
    <source>
        <dbReference type="ARBA" id="ARBA00023155"/>
    </source>
</evidence>
<dbReference type="HOGENOM" id="CLU_158788_0_0_1"/>
<keyword evidence="1 4" id="KW-0238">DNA-binding</keyword>
<evidence type="ECO:0000313" key="7">
    <source>
        <dbReference type="EMBL" id="ADJ41798.1"/>
    </source>
</evidence>
<reference key="2">
    <citation type="submission" date="2010-06" db="EMBL/GenBank/DDBJ databases">
        <authorList>
            <person name="Dietrich F.S."/>
            <person name="Voegeli S."/>
            <person name="Philippsen P."/>
        </authorList>
    </citation>
    <scope>NUCLEOTIDE SEQUENCE</scope>
    <source>
        <strain>ATCC 10895</strain>
    </source>
</reference>
<accession>D8FGE9</accession>
<keyword evidence="8" id="KW-1185">Reference proteome</keyword>
<dbReference type="eggNOG" id="ENOG502SCEX">
    <property type="taxonomic scope" value="Eukaryota"/>
</dbReference>
<dbReference type="GO" id="GO:0005634">
    <property type="term" value="C:nucleus"/>
    <property type="evidence" value="ECO:0000318"/>
    <property type="project" value="GO_Central"/>
</dbReference>
<dbReference type="PANTHER" id="PTHR24327:SF85">
    <property type="entry name" value="ADL394CP"/>
    <property type="match status" value="1"/>
</dbReference>
<evidence type="ECO:0000256" key="3">
    <source>
        <dbReference type="ARBA" id="ARBA00023242"/>
    </source>
</evidence>
<keyword evidence="2 4" id="KW-0371">Homeobox</keyword>
<dbReference type="KEGG" id="ago:AGOS_AFR751W"/>
<evidence type="ECO:0000256" key="5">
    <source>
        <dbReference type="RuleBase" id="RU000682"/>
    </source>
</evidence>
<dbReference type="PROSITE" id="PS00027">
    <property type="entry name" value="HOMEOBOX_1"/>
    <property type="match status" value="1"/>
</dbReference>
<dbReference type="Gene3D" id="1.10.10.60">
    <property type="entry name" value="Homeodomain-like"/>
    <property type="match status" value="1"/>
</dbReference>
<dbReference type="Proteomes" id="UP000000591">
    <property type="component" value="Chromosome VI"/>
</dbReference>
<dbReference type="SUPFAM" id="SSF46689">
    <property type="entry name" value="Homeodomain-like"/>
    <property type="match status" value="1"/>
</dbReference>
<evidence type="ECO:0000259" key="6">
    <source>
        <dbReference type="PROSITE" id="PS50071"/>
    </source>
</evidence>